<dbReference type="RefSeq" id="WP_152292177.1">
    <property type="nucleotide sequence ID" value="NZ_CAJVGN010000002.1"/>
</dbReference>
<evidence type="ECO:0000256" key="1">
    <source>
        <dbReference type="SAM" id="MobiDB-lite"/>
    </source>
</evidence>
<reference evidence="2" key="1">
    <citation type="submission" date="2019-07" db="EMBL/GenBank/DDBJ databases">
        <title>Draft Genome Sequence of Megaplasmid-Bearing Staphylococcus scuiri strain B9-58B Isolated from Retail Pork.</title>
        <authorList>
            <person name="Neyaz L."/>
            <person name="Karki A.B."/>
            <person name="Fakhr M.K."/>
        </authorList>
    </citation>
    <scope>NUCLEOTIDE SEQUENCE</scope>
    <source>
        <strain evidence="2">B9-58B</strain>
        <plasmid evidence="2">pSSLNP162</plasmid>
    </source>
</reference>
<feature type="compositionally biased region" description="Basic residues" evidence="1">
    <location>
        <begin position="25"/>
        <end position="38"/>
    </location>
</feature>
<dbReference type="EMBL" id="CP041918">
    <property type="protein sequence ID" value="QDR66135.1"/>
    <property type="molecule type" value="Genomic_DNA"/>
</dbReference>
<feature type="region of interest" description="Disordered" evidence="1">
    <location>
        <begin position="16"/>
        <end position="39"/>
    </location>
</feature>
<proteinExistence type="predicted"/>
<sequence>MPYKYINKDRLEEELARLNGDNHSTKSKKKIRTKKKPKLSIEEEKQRNDFLERGEIGISLTTITKHMDREDALSRLKLSGYDVAYYFHNEQFHRLAVKFQAKSGWRYHKRNNAKRKGFKPLIYHKVRKNEDYTHIIPVGFHGSENDERLLIGYASNINRGPLKKFEKHIIDLNNTESILWFVSIENQNDGSVKWHTTVWDEDGHIIKEETFHDPTKFVWIS</sequence>
<geneLocation type="plasmid" evidence="2">
    <name>pSSLNP162</name>
</geneLocation>
<gene>
    <name evidence="2" type="ORF">FPV13_14645</name>
</gene>
<organism evidence="2">
    <name type="scientific">Mammaliicoccus sciuri</name>
    <name type="common">Staphylococcus sciuri</name>
    <dbReference type="NCBI Taxonomy" id="1296"/>
    <lineage>
        <taxon>Bacteria</taxon>
        <taxon>Bacillati</taxon>
        <taxon>Bacillota</taxon>
        <taxon>Bacilli</taxon>
        <taxon>Bacillales</taxon>
        <taxon>Staphylococcaceae</taxon>
        <taxon>Mammaliicoccus</taxon>
    </lineage>
</organism>
<evidence type="ECO:0000313" key="2">
    <source>
        <dbReference type="EMBL" id="QDR66135.1"/>
    </source>
</evidence>
<accession>A0A517CM98</accession>
<dbReference type="AlphaFoldDB" id="A0A517CM98"/>
<keyword evidence="2" id="KW-0614">Plasmid</keyword>
<name>A0A517CM98_MAMSC</name>
<protein>
    <submittedName>
        <fullName evidence="2">Uncharacterized protein</fullName>
    </submittedName>
</protein>